<accession>A0ABZ2EKU9</accession>
<protein>
    <recommendedName>
        <fullName evidence="3">Transcriptional regulator</fullName>
    </recommendedName>
</protein>
<dbReference type="EMBL" id="CP144143">
    <property type="protein sequence ID" value="WWC84114.1"/>
    <property type="molecule type" value="Genomic_DNA"/>
</dbReference>
<proteinExistence type="predicted"/>
<evidence type="ECO:0008006" key="3">
    <source>
        <dbReference type="Google" id="ProtNLM"/>
    </source>
</evidence>
<sequence length="34" mass="4170">MKEFDKGLAQFRKLWEPRFSQLDDVLQTMKNKKL</sequence>
<organism evidence="1 2">
    <name type="scientific">Mycovorax composti</name>
    <dbReference type="NCBI Taxonomy" id="2962693"/>
    <lineage>
        <taxon>Bacteria</taxon>
        <taxon>Pseudomonadati</taxon>
        <taxon>Bacteroidota</taxon>
        <taxon>Chitinophagia</taxon>
        <taxon>Chitinophagales</taxon>
        <taxon>Chitinophagaceae</taxon>
        <taxon>Mycovorax</taxon>
    </lineage>
</organism>
<evidence type="ECO:0000313" key="2">
    <source>
        <dbReference type="Proteomes" id="UP001321305"/>
    </source>
</evidence>
<evidence type="ECO:0000313" key="1">
    <source>
        <dbReference type="EMBL" id="WWC84114.1"/>
    </source>
</evidence>
<reference evidence="2" key="1">
    <citation type="submission" date="2024-01" db="EMBL/GenBank/DDBJ databases">
        <title>Mycovorax composti gen. nov. sp. nov., a member of the family Chitinophagaceae isolated from button mushroom compost.</title>
        <authorList>
            <person name="Thai M."/>
            <person name="Bell T.L."/>
            <person name="Kertesz M.A."/>
        </authorList>
    </citation>
    <scope>NUCLEOTIDE SEQUENCE [LARGE SCALE GENOMIC DNA]</scope>
    <source>
        <strain evidence="2">C216</strain>
    </source>
</reference>
<name>A0ABZ2EKU9_9BACT</name>
<keyword evidence="2" id="KW-1185">Reference proteome</keyword>
<gene>
    <name evidence="1" type="ORF">PIECOFPK_01847</name>
</gene>
<dbReference type="Proteomes" id="UP001321305">
    <property type="component" value="Chromosome"/>
</dbReference>